<reference evidence="1 2" key="1">
    <citation type="journal article" date="2017" name="Curr. Biol.">
        <title>Genome architecture and evolution of a unichromosomal asexual nematode.</title>
        <authorList>
            <person name="Fradin H."/>
            <person name="Zegar C."/>
            <person name="Gutwein M."/>
            <person name="Lucas J."/>
            <person name="Kovtun M."/>
            <person name="Corcoran D."/>
            <person name="Baugh L.R."/>
            <person name="Kiontke K."/>
            <person name="Gunsalus K."/>
            <person name="Fitch D.H."/>
            <person name="Piano F."/>
        </authorList>
    </citation>
    <scope>NUCLEOTIDE SEQUENCE [LARGE SCALE GENOMIC DNA]</scope>
    <source>
        <strain evidence="1">PF1309</strain>
    </source>
</reference>
<evidence type="ECO:0000313" key="1">
    <source>
        <dbReference type="EMBL" id="PAV93707.1"/>
    </source>
</evidence>
<evidence type="ECO:0000313" key="2">
    <source>
        <dbReference type="Proteomes" id="UP000218231"/>
    </source>
</evidence>
<comment type="caution">
    <text evidence="1">The sequence shown here is derived from an EMBL/GenBank/DDBJ whole genome shotgun (WGS) entry which is preliminary data.</text>
</comment>
<protein>
    <submittedName>
        <fullName evidence="1">Uncharacterized protein</fullName>
    </submittedName>
</protein>
<gene>
    <name evidence="1" type="ORF">WR25_16019</name>
</gene>
<keyword evidence="2" id="KW-1185">Reference proteome</keyword>
<accession>A0A2A2M662</accession>
<proteinExistence type="predicted"/>
<sequence length="110" mass="12968">MVPRQRQQAIDDLEPLRTIRIVDAGDFHQLLIFEAGRIAQLGQRVGDRLTLYVERNLADLVNRVDQRRAERRADRFDRFAIEVRRKGGSGRPHRSMLPLRRIFRCNCMMP</sequence>
<dbReference type="Proteomes" id="UP000218231">
    <property type="component" value="Unassembled WGS sequence"/>
</dbReference>
<dbReference type="AlphaFoldDB" id="A0A2A2M662"/>
<dbReference type="EMBL" id="LIAE01004662">
    <property type="protein sequence ID" value="PAV93707.1"/>
    <property type="molecule type" value="Genomic_DNA"/>
</dbReference>
<organism evidence="1 2">
    <name type="scientific">Diploscapter pachys</name>
    <dbReference type="NCBI Taxonomy" id="2018661"/>
    <lineage>
        <taxon>Eukaryota</taxon>
        <taxon>Metazoa</taxon>
        <taxon>Ecdysozoa</taxon>
        <taxon>Nematoda</taxon>
        <taxon>Chromadorea</taxon>
        <taxon>Rhabditida</taxon>
        <taxon>Rhabditina</taxon>
        <taxon>Rhabditomorpha</taxon>
        <taxon>Rhabditoidea</taxon>
        <taxon>Rhabditidae</taxon>
        <taxon>Diploscapter</taxon>
    </lineage>
</organism>
<name>A0A2A2M662_9BILA</name>